<dbReference type="PROSITE" id="PS00606">
    <property type="entry name" value="KS3_1"/>
    <property type="match status" value="1"/>
</dbReference>
<dbReference type="SMART" id="SM00825">
    <property type="entry name" value="PKS_KS"/>
    <property type="match status" value="1"/>
</dbReference>
<proteinExistence type="inferred from homology"/>
<dbReference type="PANTHER" id="PTHR43775">
    <property type="entry name" value="FATTY ACID SYNTHASE"/>
    <property type="match status" value="1"/>
</dbReference>
<dbReference type="AlphaFoldDB" id="W7T947"/>
<dbReference type="GO" id="GO:0006633">
    <property type="term" value="P:fatty acid biosynthetic process"/>
    <property type="evidence" value="ECO:0007669"/>
    <property type="project" value="InterPro"/>
</dbReference>
<evidence type="ECO:0000256" key="1">
    <source>
        <dbReference type="ARBA" id="ARBA00022679"/>
    </source>
</evidence>
<dbReference type="Proteomes" id="UP000019335">
    <property type="component" value="Unassembled WGS sequence"/>
</dbReference>
<comment type="caution">
    <text evidence="4">The sequence shown here is derived from an EMBL/GenBank/DDBJ whole genome shotgun (WGS) entry which is preliminary data.</text>
</comment>
<dbReference type="InterPro" id="IPR050091">
    <property type="entry name" value="PKS_NRPS_Biosynth_Enz"/>
</dbReference>
<dbReference type="GO" id="GO:0004312">
    <property type="term" value="F:fatty acid synthase activity"/>
    <property type="evidence" value="ECO:0007669"/>
    <property type="project" value="TreeGrafter"/>
</dbReference>
<protein>
    <submittedName>
        <fullName evidence="4">Beta-ketoacyl synthase</fullName>
    </submittedName>
</protein>
<dbReference type="InterPro" id="IPR020841">
    <property type="entry name" value="PKS_Beta-ketoAc_synthase_dom"/>
</dbReference>
<evidence type="ECO:0000256" key="2">
    <source>
        <dbReference type="RuleBase" id="RU003694"/>
    </source>
</evidence>
<dbReference type="Pfam" id="PF02801">
    <property type="entry name" value="Ketoacyl-synt_C"/>
    <property type="match status" value="1"/>
</dbReference>
<name>W7T947_9STRA</name>
<dbReference type="OrthoDB" id="416130at2759"/>
<organism evidence="4 5">
    <name type="scientific">Nannochloropsis gaditana</name>
    <dbReference type="NCBI Taxonomy" id="72520"/>
    <lineage>
        <taxon>Eukaryota</taxon>
        <taxon>Sar</taxon>
        <taxon>Stramenopiles</taxon>
        <taxon>Ochrophyta</taxon>
        <taxon>Eustigmatophyceae</taxon>
        <taxon>Eustigmatales</taxon>
        <taxon>Monodopsidaceae</taxon>
        <taxon>Nannochloropsis</taxon>
    </lineage>
</organism>
<gene>
    <name evidence="4" type="ORF">Naga_102381g1</name>
</gene>
<dbReference type="SUPFAM" id="SSF53901">
    <property type="entry name" value="Thiolase-like"/>
    <property type="match status" value="1"/>
</dbReference>
<sequence>MGRGRAFFGISAMEASSMDPQQRLLLEVGYTALYVAGESKGSLLQSSTGVFVGISTNDWTRLMSEWASVYTGTGAAASIAANRVSYILGLKGPSVSMDTACSSGLVALDIAAQNLKRGRCSLAFVAGVNLMLTPHVTVAHCKARMLSMSGRCKTFDESADGYVRGEGCSGLVLKRLSDATAAGDRVLAVVRGSAVNQDGRSASLTAPNGPSQEEVILTALQEAQVSPLDVDCVRAGA</sequence>
<dbReference type="PROSITE" id="PS52004">
    <property type="entry name" value="KS3_2"/>
    <property type="match status" value="1"/>
</dbReference>
<feature type="domain" description="Ketosynthase family 3 (KS3)" evidence="3">
    <location>
        <begin position="1"/>
        <end position="237"/>
    </location>
</feature>
<dbReference type="InterPro" id="IPR014030">
    <property type="entry name" value="Ketoacyl_synth_N"/>
</dbReference>
<accession>W7T947</accession>
<dbReference type="Pfam" id="PF00109">
    <property type="entry name" value="ketoacyl-synt"/>
    <property type="match status" value="1"/>
</dbReference>
<dbReference type="InterPro" id="IPR014031">
    <property type="entry name" value="Ketoacyl_synth_C"/>
</dbReference>
<keyword evidence="1 2" id="KW-0808">Transferase</keyword>
<dbReference type="EMBL" id="AZIL01003514">
    <property type="protein sequence ID" value="EWM19998.1"/>
    <property type="molecule type" value="Genomic_DNA"/>
</dbReference>
<evidence type="ECO:0000313" key="5">
    <source>
        <dbReference type="Proteomes" id="UP000019335"/>
    </source>
</evidence>
<dbReference type="CDD" id="cd00833">
    <property type="entry name" value="PKS"/>
    <property type="match status" value="1"/>
</dbReference>
<dbReference type="GO" id="GO:0004315">
    <property type="term" value="F:3-oxoacyl-[acyl-carrier-protein] synthase activity"/>
    <property type="evidence" value="ECO:0007669"/>
    <property type="project" value="InterPro"/>
</dbReference>
<dbReference type="Gene3D" id="3.40.47.10">
    <property type="match status" value="1"/>
</dbReference>
<dbReference type="InterPro" id="IPR018201">
    <property type="entry name" value="Ketoacyl_synth_AS"/>
</dbReference>
<evidence type="ECO:0000313" key="4">
    <source>
        <dbReference type="EMBL" id="EWM19998.1"/>
    </source>
</evidence>
<evidence type="ECO:0000259" key="3">
    <source>
        <dbReference type="PROSITE" id="PS52004"/>
    </source>
</evidence>
<comment type="similarity">
    <text evidence="2">Belongs to the thiolase-like superfamily. Beta-ketoacyl-ACP synthases family.</text>
</comment>
<keyword evidence="5" id="KW-1185">Reference proteome</keyword>
<dbReference type="InterPro" id="IPR016039">
    <property type="entry name" value="Thiolase-like"/>
</dbReference>
<reference evidence="4 5" key="1">
    <citation type="journal article" date="2014" name="Mol. Plant">
        <title>Chromosome Scale Genome Assembly and Transcriptome Profiling of Nannochloropsis gaditana in Nitrogen Depletion.</title>
        <authorList>
            <person name="Corteggiani Carpinelli E."/>
            <person name="Telatin A."/>
            <person name="Vitulo N."/>
            <person name="Forcato C."/>
            <person name="D'Angelo M."/>
            <person name="Schiavon R."/>
            <person name="Vezzi A."/>
            <person name="Giacometti G.M."/>
            <person name="Morosinotto T."/>
            <person name="Valle G."/>
        </authorList>
    </citation>
    <scope>NUCLEOTIDE SEQUENCE [LARGE SCALE GENOMIC DNA]</scope>
    <source>
        <strain evidence="4 5">B-31</strain>
    </source>
</reference>
<dbReference type="PANTHER" id="PTHR43775:SF51">
    <property type="entry name" value="INACTIVE PHENOLPHTHIOCEROL SYNTHESIS POLYKETIDE SYNTHASE TYPE I PKS1-RELATED"/>
    <property type="match status" value="1"/>
</dbReference>